<gene>
    <name evidence="2" type="ORF">ZIOFF_013482</name>
</gene>
<dbReference type="PANTHER" id="PTHR31087">
    <property type="match status" value="1"/>
</dbReference>
<evidence type="ECO:0000313" key="2">
    <source>
        <dbReference type="EMBL" id="KAG6523617.1"/>
    </source>
</evidence>
<comment type="caution">
    <text evidence="2">The sequence shown here is derived from an EMBL/GenBank/DDBJ whole genome shotgun (WGS) entry which is preliminary data.</text>
</comment>
<keyword evidence="3" id="KW-1185">Reference proteome</keyword>
<dbReference type="InterPro" id="IPR025659">
    <property type="entry name" value="Tubby-like_C"/>
</dbReference>
<name>A0A8J5HG41_ZINOF</name>
<reference evidence="2 3" key="1">
    <citation type="submission" date="2020-08" db="EMBL/GenBank/DDBJ databases">
        <title>Plant Genome Project.</title>
        <authorList>
            <person name="Zhang R.-G."/>
        </authorList>
    </citation>
    <scope>NUCLEOTIDE SEQUENCE [LARGE SCALE GENOMIC DNA]</scope>
    <source>
        <tissue evidence="2">Rhizome</tissue>
    </source>
</reference>
<dbReference type="PANTHER" id="PTHR31087:SF22">
    <property type="entry name" value="PROTEIN LURP-ONE-RELATED 8"/>
    <property type="match status" value="1"/>
</dbReference>
<evidence type="ECO:0008006" key="4">
    <source>
        <dbReference type="Google" id="ProtNLM"/>
    </source>
</evidence>
<evidence type="ECO:0000256" key="1">
    <source>
        <dbReference type="ARBA" id="ARBA00005437"/>
    </source>
</evidence>
<sequence>MLVIGLEMNLCGSNLSGDAGTKMDSEPANFASSSRAVPAAMARVHPKGVDLGEPGAVSCIEIAEPAPGEAGAAASVLLTVWRRSLLFNGNGFAVFDAKGNLAFRVDNYASGSKKEVVLMDGAGKPLLTIRRKNLSLGEQWMIYEGEDDADPRFVVKRDVNPLHSRALARVTPCASGAKSRRAYKIEGSYSQRRCAVLDGERRPMAEIKRKEPAKGVSFGLDVFHLVVQPGFDASVAMTIVMLLEQMFGSRSPLLKIG</sequence>
<dbReference type="EMBL" id="JACMSC010000004">
    <property type="protein sequence ID" value="KAG6523617.1"/>
    <property type="molecule type" value="Genomic_DNA"/>
</dbReference>
<proteinExistence type="inferred from homology"/>
<dbReference type="InterPro" id="IPR007612">
    <property type="entry name" value="LOR"/>
</dbReference>
<dbReference type="Gene3D" id="2.40.160.200">
    <property type="entry name" value="LURP1-related"/>
    <property type="match status" value="1"/>
</dbReference>
<accession>A0A8J5HG41</accession>
<evidence type="ECO:0000313" key="3">
    <source>
        <dbReference type="Proteomes" id="UP000734854"/>
    </source>
</evidence>
<dbReference type="AlphaFoldDB" id="A0A8J5HG41"/>
<dbReference type="Proteomes" id="UP000734854">
    <property type="component" value="Unassembled WGS sequence"/>
</dbReference>
<organism evidence="2 3">
    <name type="scientific">Zingiber officinale</name>
    <name type="common">Ginger</name>
    <name type="synonym">Amomum zingiber</name>
    <dbReference type="NCBI Taxonomy" id="94328"/>
    <lineage>
        <taxon>Eukaryota</taxon>
        <taxon>Viridiplantae</taxon>
        <taxon>Streptophyta</taxon>
        <taxon>Embryophyta</taxon>
        <taxon>Tracheophyta</taxon>
        <taxon>Spermatophyta</taxon>
        <taxon>Magnoliopsida</taxon>
        <taxon>Liliopsida</taxon>
        <taxon>Zingiberales</taxon>
        <taxon>Zingiberaceae</taxon>
        <taxon>Zingiber</taxon>
    </lineage>
</organism>
<comment type="similarity">
    <text evidence="1">Belongs to the LOR family.</text>
</comment>
<dbReference type="Pfam" id="PF04525">
    <property type="entry name" value="LOR"/>
    <property type="match status" value="1"/>
</dbReference>
<protein>
    <recommendedName>
        <fullName evidence="4">Protein LURP-one-related 8</fullName>
    </recommendedName>
</protein>
<dbReference type="SUPFAM" id="SSF54518">
    <property type="entry name" value="Tubby C-terminal domain-like"/>
    <property type="match status" value="1"/>
</dbReference>
<dbReference type="InterPro" id="IPR038595">
    <property type="entry name" value="LOR_sf"/>
</dbReference>